<dbReference type="Proteomes" id="UP000194798">
    <property type="component" value="Unassembled WGS sequence"/>
</dbReference>
<gene>
    <name evidence="2" type="ORF">TPSD3_08575</name>
</gene>
<feature type="transmembrane region" description="Helical" evidence="1">
    <location>
        <begin position="36"/>
        <end position="54"/>
    </location>
</feature>
<feature type="transmembrane region" description="Helical" evidence="1">
    <location>
        <begin position="850"/>
        <end position="871"/>
    </location>
</feature>
<dbReference type="AlphaFoldDB" id="A0A251X8R0"/>
<sequence>MFIVLILSLAVAKLWGYGWGVLTLITLVLSYQQHPVLPWVWMQVIAALALLRVLPGEGKLQWWAKSYRNLSLLVLLILVIPFLIDQVRIGLYPQLSQPWRNLAEEQYAYDTYGFDSQNQMAAPEPVAPMLYESEERTRSTEGIVAKSKKLDSSQSLALIQIDPNVYVQTGQGLPRWQWQKVDLTWSGPVSHEQMMQLWLLPPEWTRVLNIIRAMLVGILATFFLYLSWATSARAWFYAMKTEKPTSPSTNTGNSSTAALPLLLLFVGVISAGWSPSGRAESAMASYPSPELLSELRQRVLALPDCMPHCVSSPQVHLQLEGNVLTLRQQVHSAVDAAIPLPGQDRHWLAQQVWVNGELATALRRDDQGQLWLSLTSGIHELQLMGIVPSRNSWQLPFQLKPKRLTLSVEGWQVEGLRDSGEVEGTLQFTRQLSADPTMPLEMGMLPPFVEVERVLSLGLDWQVQTTVTRLSPSEGAVVLEIPLLSGESVTSEHGRVVQGHLQLTLPAQQKSLTWSSVLQPQPSLTLTAATSLAMTEVWRLNVSAIWHLALSGIPQVQQHSEGYWSPVWRPFPGEQVTLALSRPLGVAGQLLTMDNSVLEVTPGQRSTDYTLTLSIRSGRGTRHPIGLPVGAELQSVFIDHVLQPIQAQNDQVVLPIRPGAQQVVIRFREARGTEIRFSTAQVNLGVDSVNHRVEISPPSQRWILFTWGDAVGPAVLIWGVLLVMLLLSVGLGRLSLTPLKTRHWLLLTVVLTPLSVELVLLVVGWLLALGWRRELKTAPLTWRFNLLQLALALWTVVALWTLLLAIQQGLLGHPDMHIAGNGSNAGYLRWYQDRVDGVLPLVGFLSLSMWWYRVLMLLWALWLSFALLRWLPWAWECFTVQGLSRPFWERKGKTVMTESK</sequence>
<reference evidence="2 3" key="1">
    <citation type="submission" date="2016-12" db="EMBL/GenBank/DDBJ databases">
        <title>Thioflexothrix psekupsii D3 genome sequencing and assembly.</title>
        <authorList>
            <person name="Fomenkov A."/>
            <person name="Vincze T."/>
            <person name="Grabovich M."/>
            <person name="Anton B.P."/>
            <person name="Dubinina G."/>
            <person name="Orlova M."/>
            <person name="Belousova E."/>
            <person name="Roberts R.J."/>
        </authorList>
    </citation>
    <scope>NUCLEOTIDE SEQUENCE [LARGE SCALE GENOMIC DNA]</scope>
    <source>
        <strain evidence="2">D3</strain>
    </source>
</reference>
<keyword evidence="3" id="KW-1185">Reference proteome</keyword>
<feature type="transmembrane region" description="Helical" evidence="1">
    <location>
        <begin position="213"/>
        <end position="236"/>
    </location>
</feature>
<evidence type="ECO:0000313" key="2">
    <source>
        <dbReference type="EMBL" id="OUD14361.1"/>
    </source>
</evidence>
<comment type="caution">
    <text evidence="2">The sequence shown here is derived from an EMBL/GenBank/DDBJ whole genome shotgun (WGS) entry which is preliminary data.</text>
</comment>
<organism evidence="2 3">
    <name type="scientific">Thioflexithrix psekupsensis</name>
    <dbReference type="NCBI Taxonomy" id="1570016"/>
    <lineage>
        <taxon>Bacteria</taxon>
        <taxon>Pseudomonadati</taxon>
        <taxon>Pseudomonadota</taxon>
        <taxon>Gammaproteobacteria</taxon>
        <taxon>Thiotrichales</taxon>
        <taxon>Thioflexithrix</taxon>
    </lineage>
</organism>
<dbReference type="OrthoDB" id="220327at2"/>
<name>A0A251X8R0_9GAMM</name>
<feature type="transmembrane region" description="Helical" evidence="1">
    <location>
        <begin position="6"/>
        <end position="29"/>
    </location>
</feature>
<feature type="transmembrane region" description="Helical" evidence="1">
    <location>
        <begin position="66"/>
        <end position="84"/>
    </location>
</feature>
<evidence type="ECO:0000256" key="1">
    <source>
        <dbReference type="SAM" id="Phobius"/>
    </source>
</evidence>
<dbReference type="EMBL" id="MSLT01000012">
    <property type="protein sequence ID" value="OUD14361.1"/>
    <property type="molecule type" value="Genomic_DNA"/>
</dbReference>
<protein>
    <submittedName>
        <fullName evidence="2">Uncharacterized protein</fullName>
    </submittedName>
</protein>
<feature type="transmembrane region" description="Helical" evidence="1">
    <location>
        <begin position="744"/>
        <end position="770"/>
    </location>
</feature>
<dbReference type="RefSeq" id="WP_086488140.1">
    <property type="nucleotide sequence ID" value="NZ_MSLT01000012.1"/>
</dbReference>
<keyword evidence="1" id="KW-0472">Membrane</keyword>
<keyword evidence="1" id="KW-0812">Transmembrane</keyword>
<accession>A0A251X8R0</accession>
<feature type="transmembrane region" description="Helical" evidence="1">
    <location>
        <begin position="782"/>
        <end position="806"/>
    </location>
</feature>
<evidence type="ECO:0000313" key="3">
    <source>
        <dbReference type="Proteomes" id="UP000194798"/>
    </source>
</evidence>
<feature type="transmembrane region" description="Helical" evidence="1">
    <location>
        <begin position="710"/>
        <end position="732"/>
    </location>
</feature>
<proteinExistence type="predicted"/>
<keyword evidence="1" id="KW-1133">Transmembrane helix</keyword>